<organism evidence="2 3">
    <name type="scientific">Cupriavidus oxalaticus</name>
    <dbReference type="NCBI Taxonomy" id="96344"/>
    <lineage>
        <taxon>Bacteria</taxon>
        <taxon>Pseudomonadati</taxon>
        <taxon>Pseudomonadota</taxon>
        <taxon>Betaproteobacteria</taxon>
        <taxon>Burkholderiales</taxon>
        <taxon>Burkholderiaceae</taxon>
        <taxon>Cupriavidus</taxon>
    </lineage>
</organism>
<dbReference type="InterPro" id="IPR051396">
    <property type="entry name" value="Bact_Antivir_Def_Nuclease"/>
</dbReference>
<protein>
    <submittedName>
        <fullName evidence="2">DUF2813 domain-containing protein</fullName>
    </submittedName>
</protein>
<dbReference type="InterPro" id="IPR027417">
    <property type="entry name" value="P-loop_NTPase"/>
</dbReference>
<dbReference type="InterPro" id="IPR041685">
    <property type="entry name" value="AAA_GajA/Old/RecF-like"/>
</dbReference>
<dbReference type="RefSeq" id="WP_135704044.1">
    <property type="nucleotide sequence ID" value="NZ_CP038635.1"/>
</dbReference>
<gene>
    <name evidence="2" type="ORF">E0W60_10840</name>
</gene>
<dbReference type="Proteomes" id="UP000295294">
    <property type="component" value="Chromosome 2"/>
</dbReference>
<evidence type="ECO:0000259" key="1">
    <source>
        <dbReference type="Pfam" id="PF13175"/>
    </source>
</evidence>
<proteinExistence type="predicted"/>
<accession>A0A4V1BYG5</accession>
<evidence type="ECO:0000313" key="3">
    <source>
        <dbReference type="Proteomes" id="UP000295294"/>
    </source>
</evidence>
<evidence type="ECO:0000313" key="2">
    <source>
        <dbReference type="EMBL" id="QBY51742.1"/>
    </source>
</evidence>
<dbReference type="PANTHER" id="PTHR43581">
    <property type="entry name" value="ATP/GTP PHOSPHATASE"/>
    <property type="match status" value="1"/>
</dbReference>
<dbReference type="Pfam" id="PF13175">
    <property type="entry name" value="AAA_15"/>
    <property type="match status" value="2"/>
</dbReference>
<reference evidence="2 3" key="1">
    <citation type="submission" date="2019-03" db="EMBL/GenBank/DDBJ databases">
        <title>Efficiently degradation of phenoxyalkanoic acid herbicides by Cupriavidus oxalaticus strain X32.</title>
        <authorList>
            <person name="Sheng X."/>
        </authorList>
    </citation>
    <scope>NUCLEOTIDE SEQUENCE [LARGE SCALE GENOMIC DNA]</scope>
    <source>
        <strain evidence="2 3">X32</strain>
    </source>
</reference>
<dbReference type="Gene3D" id="3.40.50.300">
    <property type="entry name" value="P-loop containing nucleotide triphosphate hydrolases"/>
    <property type="match status" value="1"/>
</dbReference>
<dbReference type="KEGG" id="cox:E0W60_10840"/>
<dbReference type="SUPFAM" id="SSF52540">
    <property type="entry name" value="P-loop containing nucleoside triphosphate hydrolases"/>
    <property type="match status" value="1"/>
</dbReference>
<dbReference type="PANTHER" id="PTHR43581:SF4">
    <property type="entry name" value="ATP_GTP PHOSPHATASE"/>
    <property type="match status" value="1"/>
</dbReference>
<dbReference type="OrthoDB" id="104167at2"/>
<sequence>MPTKEQTRVSSGRFWVGIMYIKKVKVKNFRSLADAEINLKDYTAVVGLNDSGKSNFLRALNLFFNGQTDVGSQLMFEKDFSQQAKIIGGKAKQIEIEVHFSPPSNYADNDIVIWRKVYRTDSPSPFQETIVRSSGQEFSKGSRTEYWVKHIAFEYVPAIRGKSFFATLKRRLYNTLAATVAPKLTKASGTFLADLRKEVKKIESESHRLLQLKTEFSLPVDLGDFFEMLDFDSADDHSSTALQYRGDGIQGRHIPLILKFLADQRKTNSAKGKPPSETIWGFEEPENNLELTKQMETAEEFSGYSKSVQILVTTHSPAFYGKAKQAGMVCVASRMEGKTSFSENIDPEKMDTHLGLMPFVQPYLEKAVAERRDLLARIKDLKAQALVRDRPALYVEGASDKVIIDAVLQATSQGQKDAFEIIAKDGLGGGVNWVVGCCVARAAMTDLKHKTAALLDDDDAGVEAATKIKQYGAAINRPNIIKCISVGRRNGDDAIRQLKQSGIFVPLAIDELCGESAWDHAESKGWLVERGEELLTRNIKLITKTKTLAQVIAEKIDDNHARRLVEYKIDPTKKGNFARHFAKEVSEGGAIPATLKVLATQIREYLKS</sequence>
<feature type="domain" description="Endonuclease GajA/Old nuclease/RecF-like AAA" evidence="1">
    <location>
        <begin position="19"/>
        <end position="121"/>
    </location>
</feature>
<name>A0A4V1BYG5_9BURK</name>
<dbReference type="AlphaFoldDB" id="A0A4V1BYG5"/>
<feature type="domain" description="Endonuclease GajA/Old nuclease/RecF-like AAA" evidence="1">
    <location>
        <begin position="192"/>
        <end position="319"/>
    </location>
</feature>
<dbReference type="EMBL" id="CP038635">
    <property type="protein sequence ID" value="QBY51742.1"/>
    <property type="molecule type" value="Genomic_DNA"/>
</dbReference>